<proteinExistence type="predicted"/>
<organism evidence="2 3">
    <name type="scientific">Achlya hypogyna</name>
    <name type="common">Oomycete</name>
    <name type="synonym">Protoachlya hypogyna</name>
    <dbReference type="NCBI Taxonomy" id="1202772"/>
    <lineage>
        <taxon>Eukaryota</taxon>
        <taxon>Sar</taxon>
        <taxon>Stramenopiles</taxon>
        <taxon>Oomycota</taxon>
        <taxon>Saprolegniomycetes</taxon>
        <taxon>Saprolegniales</taxon>
        <taxon>Achlyaceae</taxon>
        <taxon>Achlya</taxon>
    </lineage>
</organism>
<dbReference type="PANTHER" id="PTHR34826:SF2">
    <property type="entry name" value="UPF0590 PROTEIN C409.17C"/>
    <property type="match status" value="1"/>
</dbReference>
<comment type="caution">
    <text evidence="2">The sequence shown here is derived from an EMBL/GenBank/DDBJ whole genome shotgun (WGS) entry which is preliminary data.</text>
</comment>
<accession>A0A1V9ZM80</accession>
<dbReference type="Proteomes" id="UP000243579">
    <property type="component" value="Unassembled WGS sequence"/>
</dbReference>
<evidence type="ECO:0000313" key="2">
    <source>
        <dbReference type="EMBL" id="OQR99094.1"/>
    </source>
</evidence>
<dbReference type="EMBL" id="JNBR01000075">
    <property type="protein sequence ID" value="OQR99094.1"/>
    <property type="molecule type" value="Genomic_DNA"/>
</dbReference>
<feature type="domain" description="Domain of unknown function at the cortex 1" evidence="1">
    <location>
        <begin position="27"/>
        <end position="247"/>
    </location>
</feature>
<dbReference type="Pfam" id="PF08588">
    <property type="entry name" value="Duc1"/>
    <property type="match status" value="1"/>
</dbReference>
<dbReference type="STRING" id="1202772.A0A1V9ZM80"/>
<name>A0A1V9ZM80_ACHHY</name>
<sequence length="277" mass="31584">MVQKPWHAPSLNIYDMILPCGKFAELQRGQRIKPNAGKPYEFENAFFKGKILFLLKTEHEPPKWRSLFTGSHRLFWIQLQGQFKKEPKGPVYIGGEVADRLQFGLLSTSFCRVILSLATLRLAGLRYCFGQNCLNDAGTTTLKEPAHISFPLHTAVDEFHCTPPGQTPPQLGQESFGETDAGRSMRAAVQGRYPFNTRDTYTFSFYSFYIDFERWRLVNVPGVPEMPMERFWASLPMRIVAYSISSATEMSTAVPHTQDDKEYYMSLELSPTKFSAP</sequence>
<dbReference type="PANTHER" id="PTHR34826">
    <property type="entry name" value="UPF0590 PROTEIN C409.17C"/>
    <property type="match status" value="1"/>
</dbReference>
<evidence type="ECO:0000259" key="1">
    <source>
        <dbReference type="Pfam" id="PF08588"/>
    </source>
</evidence>
<dbReference type="OrthoDB" id="418495at2759"/>
<reference evidence="2 3" key="1">
    <citation type="journal article" date="2014" name="Genome Biol. Evol.">
        <title>The secreted proteins of Achlya hypogyna and Thraustotheca clavata identify the ancestral oomycete secretome and reveal gene acquisitions by horizontal gene transfer.</title>
        <authorList>
            <person name="Misner I."/>
            <person name="Blouin N."/>
            <person name="Leonard G."/>
            <person name="Richards T.A."/>
            <person name="Lane C.E."/>
        </authorList>
    </citation>
    <scope>NUCLEOTIDE SEQUENCE [LARGE SCALE GENOMIC DNA]</scope>
    <source>
        <strain evidence="2 3">ATCC 48635</strain>
    </source>
</reference>
<gene>
    <name evidence="2" type="ORF">ACHHYP_07406</name>
</gene>
<dbReference type="AlphaFoldDB" id="A0A1V9ZM80"/>
<keyword evidence="3" id="KW-1185">Reference proteome</keyword>
<evidence type="ECO:0000313" key="3">
    <source>
        <dbReference type="Proteomes" id="UP000243579"/>
    </source>
</evidence>
<protein>
    <recommendedName>
        <fullName evidence="1">Domain of unknown function at the cortex 1 domain-containing protein</fullName>
    </recommendedName>
</protein>
<dbReference type="InterPro" id="IPR013897">
    <property type="entry name" value="Duc1"/>
</dbReference>